<dbReference type="Proteomes" id="UP000060277">
    <property type="component" value="Chromosome"/>
</dbReference>
<feature type="transmembrane region" description="Helical" evidence="2">
    <location>
        <begin position="505"/>
        <end position="526"/>
    </location>
</feature>
<organism evidence="3 4">
    <name type="scientific">Pandoraea norimbergensis</name>
    <dbReference type="NCBI Taxonomy" id="93219"/>
    <lineage>
        <taxon>Bacteria</taxon>
        <taxon>Pseudomonadati</taxon>
        <taxon>Pseudomonadota</taxon>
        <taxon>Betaproteobacteria</taxon>
        <taxon>Burkholderiales</taxon>
        <taxon>Burkholderiaceae</taxon>
        <taxon>Pandoraea</taxon>
    </lineage>
</organism>
<evidence type="ECO:0000256" key="1">
    <source>
        <dbReference type="SAM" id="MobiDB-lite"/>
    </source>
</evidence>
<keyword evidence="2" id="KW-1133">Transmembrane helix</keyword>
<feature type="transmembrane region" description="Helical" evidence="2">
    <location>
        <begin position="450"/>
        <end position="467"/>
    </location>
</feature>
<evidence type="ECO:0008006" key="5">
    <source>
        <dbReference type="Google" id="ProtNLM"/>
    </source>
</evidence>
<evidence type="ECO:0000313" key="3">
    <source>
        <dbReference type="EMBL" id="ALS60285.1"/>
    </source>
</evidence>
<dbReference type="EMBL" id="CP013480">
    <property type="protein sequence ID" value="ALS60285.1"/>
    <property type="molecule type" value="Genomic_DNA"/>
</dbReference>
<evidence type="ECO:0000313" key="4">
    <source>
        <dbReference type="Proteomes" id="UP000060277"/>
    </source>
</evidence>
<feature type="transmembrane region" description="Helical" evidence="2">
    <location>
        <begin position="561"/>
        <end position="578"/>
    </location>
</feature>
<dbReference type="RefSeq" id="WP_058377202.1">
    <property type="nucleotide sequence ID" value="NZ_CP013480.3"/>
</dbReference>
<feature type="transmembrane region" description="Helical" evidence="2">
    <location>
        <begin position="532"/>
        <end position="554"/>
    </location>
</feature>
<accession>A0ABN4JH57</accession>
<feature type="transmembrane region" description="Helical" evidence="2">
    <location>
        <begin position="347"/>
        <end position="372"/>
    </location>
</feature>
<keyword evidence="4" id="KW-1185">Reference proteome</keyword>
<feature type="transmembrane region" description="Helical" evidence="2">
    <location>
        <begin position="396"/>
        <end position="419"/>
    </location>
</feature>
<feature type="transmembrane region" description="Helical" evidence="2">
    <location>
        <begin position="584"/>
        <end position="604"/>
    </location>
</feature>
<reference evidence="4" key="1">
    <citation type="submission" date="2015-12" db="EMBL/GenBank/DDBJ databases">
        <title>Complete genome sequence of Pandoraea norimbergensis DSM 11628.</title>
        <authorList>
            <person name="Ee R."/>
            <person name="Lim Y.-L."/>
            <person name="Yong D."/>
            <person name="Yin W.-F."/>
            <person name="Chan K.-G."/>
        </authorList>
    </citation>
    <scope>NUCLEOTIDE SEQUENCE [LARGE SCALE GENOMIC DNA]</scope>
    <source>
        <strain evidence="4">DSM 11628</strain>
    </source>
</reference>
<evidence type="ECO:0000256" key="2">
    <source>
        <dbReference type="SAM" id="Phobius"/>
    </source>
</evidence>
<feature type="transmembrane region" description="Helical" evidence="2">
    <location>
        <begin position="309"/>
        <end position="327"/>
    </location>
</feature>
<feature type="transmembrane region" description="Helical" evidence="2">
    <location>
        <begin position="473"/>
        <end position="493"/>
    </location>
</feature>
<feature type="transmembrane region" description="Helical" evidence="2">
    <location>
        <begin position="425"/>
        <end position="443"/>
    </location>
</feature>
<protein>
    <recommendedName>
        <fullName evidence="5">J domain-containing protein</fullName>
    </recommendedName>
</protein>
<sequence>MNHPIAFSEWWRVLQIAQTTDAAQIRRAYAVRLKQVRPEDDPEGFQRLRACYESALAWARAQAPVEDEPAVAAHTEHAVSAESVGNAAHAERTELTKQTEHTEHASRAGNTDAADIVQKAFTAFQEWLRSLPDDVWEYNRDTIGNLASGNDLRVIDSLTRMKLSPAFVQLEFADAFEYHAMCFTAHPNSAPAIRMVLAEDYRWESDFRSASRFGADLANEALWRTSADNEFARFVKGRNRSPATGQLLDGKRPGPVWKPIDNGVLTDMRKVLTRLDGELRVLRDMAFDPELLDAWRTAVFRPRVTQASVAYIVAIVIALTTFGGIRLATDAGNPLIEYLRAHEGLGFVIVVGGCLLTATVLVALVIGATYLLGLRVQRGVRKVTEVWTAGVGRRPWVVYGWYGLATFTGVLSIIGGSAISTLLTVLSYTGAIWAVLVSAPLIVRKPIDIVWVMAFYVSATTAVWAGLVGQVEASDIVNCMTMAFGAVRLFPVVQDWLREKHPNAVVWALLATLAVGCIGLDAGYMMGWSMPTWLVVGFWLWCAVVNLQASIFFVGYVSHWLVVYLLWMFPVTIIAVVTKTLPPYYAAIFGVMILATTTLLLELWRRWMASPVPRRTPAP</sequence>
<feature type="region of interest" description="Disordered" evidence="1">
    <location>
        <begin position="92"/>
        <end position="111"/>
    </location>
</feature>
<gene>
    <name evidence="3" type="ORF">AT302_11400</name>
</gene>
<keyword evidence="2" id="KW-0812">Transmembrane</keyword>
<proteinExistence type="predicted"/>
<keyword evidence="2" id="KW-0472">Membrane</keyword>
<name>A0ABN4JH57_9BURK</name>
<feature type="compositionally biased region" description="Basic and acidic residues" evidence="1">
    <location>
        <begin position="92"/>
        <end position="106"/>
    </location>
</feature>